<evidence type="ECO:0008006" key="5">
    <source>
        <dbReference type="Google" id="ProtNLM"/>
    </source>
</evidence>
<dbReference type="Gene3D" id="1.20.920.10">
    <property type="entry name" value="Bromodomain-like"/>
    <property type="match status" value="1"/>
</dbReference>
<feature type="region of interest" description="Disordered" evidence="2">
    <location>
        <begin position="545"/>
        <end position="594"/>
    </location>
</feature>
<dbReference type="OrthoDB" id="21449at2759"/>
<accession>A0A2H9ZTU2</accession>
<dbReference type="PANTHER" id="PTHR22881">
    <property type="entry name" value="BROMODOMAIN CONTAINING PROTEIN"/>
    <property type="match status" value="1"/>
</dbReference>
<dbReference type="STRING" id="1088818.A0A2H9ZTU2"/>
<dbReference type="CDD" id="cd04369">
    <property type="entry name" value="Bromodomain"/>
    <property type="match status" value="1"/>
</dbReference>
<dbReference type="InterPro" id="IPR036427">
    <property type="entry name" value="Bromodomain-like_sf"/>
</dbReference>
<dbReference type="SUPFAM" id="SSF47370">
    <property type="entry name" value="Bromodomain"/>
    <property type="match status" value="1"/>
</dbReference>
<keyword evidence="1" id="KW-0103">Bromodomain</keyword>
<feature type="region of interest" description="Disordered" evidence="2">
    <location>
        <begin position="686"/>
        <end position="732"/>
    </location>
</feature>
<feature type="compositionally biased region" description="Polar residues" evidence="2">
    <location>
        <begin position="545"/>
        <end position="558"/>
    </location>
</feature>
<protein>
    <recommendedName>
        <fullName evidence="5">Bromo domain-containing protein</fullName>
    </recommendedName>
</protein>
<evidence type="ECO:0000313" key="4">
    <source>
        <dbReference type="Proteomes" id="UP000236161"/>
    </source>
</evidence>
<feature type="region of interest" description="Disordered" evidence="2">
    <location>
        <begin position="441"/>
        <end position="460"/>
    </location>
</feature>
<evidence type="ECO:0000256" key="2">
    <source>
        <dbReference type="SAM" id="MobiDB-lite"/>
    </source>
</evidence>
<evidence type="ECO:0000256" key="1">
    <source>
        <dbReference type="ARBA" id="ARBA00023117"/>
    </source>
</evidence>
<gene>
    <name evidence="3" type="ORF">AXF42_Ash019689</name>
</gene>
<dbReference type="PANTHER" id="PTHR22881:SF42">
    <property type="entry name" value="DNA-BINDING BROMODOMAIN-CONTAINING PROTEIN"/>
    <property type="match status" value="1"/>
</dbReference>
<reference evidence="3 4" key="1">
    <citation type="journal article" date="2017" name="Nature">
        <title>The Apostasia genome and the evolution of orchids.</title>
        <authorList>
            <person name="Zhang G.Q."/>
            <person name="Liu K.W."/>
            <person name="Li Z."/>
            <person name="Lohaus R."/>
            <person name="Hsiao Y.Y."/>
            <person name="Niu S.C."/>
            <person name="Wang J.Y."/>
            <person name="Lin Y.C."/>
            <person name="Xu Q."/>
            <person name="Chen L.J."/>
            <person name="Yoshida K."/>
            <person name="Fujiwara S."/>
            <person name="Wang Z.W."/>
            <person name="Zhang Y.Q."/>
            <person name="Mitsuda N."/>
            <person name="Wang M."/>
            <person name="Liu G.H."/>
            <person name="Pecoraro L."/>
            <person name="Huang H.X."/>
            <person name="Xiao X.J."/>
            <person name="Lin M."/>
            <person name="Wu X.Y."/>
            <person name="Wu W.L."/>
            <person name="Chen Y.Y."/>
            <person name="Chang S.B."/>
            <person name="Sakamoto S."/>
            <person name="Ohme-Takagi M."/>
            <person name="Yagi M."/>
            <person name="Zeng S.J."/>
            <person name="Shen C.Y."/>
            <person name="Yeh C.M."/>
            <person name="Luo Y.B."/>
            <person name="Tsai W.C."/>
            <person name="Van de Peer Y."/>
            <person name="Liu Z.J."/>
        </authorList>
    </citation>
    <scope>NUCLEOTIDE SEQUENCE [LARGE SCALE GENOMIC DNA]</scope>
    <source>
        <strain evidence="4">cv. Shenzhen</strain>
        <tissue evidence="3">Stem</tissue>
    </source>
</reference>
<feature type="region of interest" description="Disordered" evidence="2">
    <location>
        <begin position="322"/>
        <end position="341"/>
    </location>
</feature>
<name>A0A2H9ZTU2_9ASPA</name>
<dbReference type="AlphaFoldDB" id="A0A2H9ZTU2"/>
<feature type="compositionally biased region" description="Polar residues" evidence="2">
    <location>
        <begin position="565"/>
        <end position="584"/>
    </location>
</feature>
<organism evidence="3 4">
    <name type="scientific">Apostasia shenzhenica</name>
    <dbReference type="NCBI Taxonomy" id="1088818"/>
    <lineage>
        <taxon>Eukaryota</taxon>
        <taxon>Viridiplantae</taxon>
        <taxon>Streptophyta</taxon>
        <taxon>Embryophyta</taxon>
        <taxon>Tracheophyta</taxon>
        <taxon>Spermatophyta</taxon>
        <taxon>Magnoliopsida</taxon>
        <taxon>Liliopsida</taxon>
        <taxon>Asparagales</taxon>
        <taxon>Orchidaceae</taxon>
        <taxon>Apostasioideae</taxon>
        <taxon>Apostasia</taxon>
    </lineage>
</organism>
<keyword evidence="4" id="KW-1185">Reference proteome</keyword>
<dbReference type="InterPro" id="IPR051831">
    <property type="entry name" value="Bromodomain_contain_prot"/>
</dbReference>
<proteinExistence type="predicted"/>
<dbReference type="Proteomes" id="UP000236161">
    <property type="component" value="Unassembled WGS sequence"/>
</dbReference>
<feature type="compositionally biased region" description="Polar residues" evidence="2">
    <location>
        <begin position="444"/>
        <end position="460"/>
    </location>
</feature>
<dbReference type="EMBL" id="KZ454055">
    <property type="protein sequence ID" value="PKA46706.1"/>
    <property type="molecule type" value="Genomic_DNA"/>
</dbReference>
<evidence type="ECO:0000313" key="3">
    <source>
        <dbReference type="EMBL" id="PKA46706.1"/>
    </source>
</evidence>
<sequence length="732" mass="80006">MPDKKELELILDKLQNEDSVCYVGDKQKDFTNLKDDVFLICSNAMQYNAPDTIYFRQARAIQDVARRKFQDIRDSMKCSETEQRYEEQDKLKSIEKKTPPTLCKPVPEPLVSDISSGATPASAAETCTAPSAVIGVEKSGTISGVLDGNSSLGESKQEKTDDFSAKCSPSRIGRKIALVDENRRATYNVSLDEQPAVESDFVLSVFEDEQKRLVPVGPDAKHLYAKSLARFAGSFGPIAWKIASKSIEKVLPAGMKFGPGWVGEYEPPPATFLTHLNQNQRLSKSEICHARTDVNEKVPEMKNAEQNLKSSSKQSGLKNQINTAAPTKASHPGKGITYDDPRGRKAVFFGVSSSAEARVSETGPQMQNLNSNSMNCGFMNQMSNGISCGASIHVKEESPSEEPTDNRQAIFLSNDRTPPSTGINSPQLGNQSAVEFTKAPTIASRPSQISNPSSKLTKSSFRGNFLRDSNYMPSEMQQQLEANSFQRGNNALGMAIEEMNNETRLNNPMSFFSINQTGVKDGIGRGNNHNQTSNDPFKFAVSSGNLNQQNSPTTSVSKLNHRGKMSNQQNCSSSGIGNLNQSMPSILPMSRENCSPATSAAARAWMSVGTSATWKSANGKHTSDNPVWNTPTSASHINGDFMIRPGNLPIQVFNEASHDRNKGLVIFPQLIPTDLLKFQSHPLWQGLSPRPQTKQRDNLPPDLNIGYQPPGSPVQPSPSVMDSQQPDLALQL</sequence>